<keyword evidence="2" id="KW-1185">Reference proteome</keyword>
<protein>
    <submittedName>
        <fullName evidence="1">Uncharacterized protein</fullName>
    </submittedName>
</protein>
<organism evidence="1 2">
    <name type="scientific">Microtetraspora glauca</name>
    <dbReference type="NCBI Taxonomy" id="1996"/>
    <lineage>
        <taxon>Bacteria</taxon>
        <taxon>Bacillati</taxon>
        <taxon>Actinomycetota</taxon>
        <taxon>Actinomycetes</taxon>
        <taxon>Streptosporangiales</taxon>
        <taxon>Streptosporangiaceae</taxon>
        <taxon>Microtetraspora</taxon>
    </lineage>
</organism>
<feature type="non-terminal residue" evidence="1">
    <location>
        <position position="128"/>
    </location>
</feature>
<evidence type="ECO:0000313" key="1">
    <source>
        <dbReference type="EMBL" id="MEV0968210.1"/>
    </source>
</evidence>
<proteinExistence type="predicted"/>
<sequence length="128" mass="14011">MNIERQPIPDGLGDMPPGVGLAAVLERIDIARLDGFDAVIVMQAYARLEAHVQARKAVVMAEVGLYEISVSGMEKMPEPDKNSPDEVRAALRLTRRAAEREYGLAYDLKVRLPAVRDALSAGLLDKAR</sequence>
<accession>A0ABV3G993</accession>
<dbReference type="RefSeq" id="WP_358130577.1">
    <property type="nucleotide sequence ID" value="NZ_JBFALK010000002.1"/>
</dbReference>
<dbReference type="Proteomes" id="UP001551675">
    <property type="component" value="Unassembled WGS sequence"/>
</dbReference>
<dbReference type="EMBL" id="JBFALK010000002">
    <property type="protein sequence ID" value="MEV0968210.1"/>
    <property type="molecule type" value="Genomic_DNA"/>
</dbReference>
<reference evidence="1 2" key="1">
    <citation type="submission" date="2024-06" db="EMBL/GenBank/DDBJ databases">
        <title>The Natural Products Discovery Center: Release of the First 8490 Sequenced Strains for Exploring Actinobacteria Biosynthetic Diversity.</title>
        <authorList>
            <person name="Kalkreuter E."/>
            <person name="Kautsar S.A."/>
            <person name="Yang D."/>
            <person name="Bader C.D."/>
            <person name="Teijaro C.N."/>
            <person name="Fluegel L."/>
            <person name="Davis C.M."/>
            <person name="Simpson J.R."/>
            <person name="Lauterbach L."/>
            <person name="Steele A.D."/>
            <person name="Gui C."/>
            <person name="Meng S."/>
            <person name="Li G."/>
            <person name="Viehrig K."/>
            <person name="Ye F."/>
            <person name="Su P."/>
            <person name="Kiefer A.F."/>
            <person name="Nichols A."/>
            <person name="Cepeda A.J."/>
            <person name="Yan W."/>
            <person name="Fan B."/>
            <person name="Jiang Y."/>
            <person name="Adhikari A."/>
            <person name="Zheng C.-J."/>
            <person name="Schuster L."/>
            <person name="Cowan T.M."/>
            <person name="Smanski M.J."/>
            <person name="Chevrette M.G."/>
            <person name="De Carvalho L.P.S."/>
            <person name="Shen B."/>
        </authorList>
    </citation>
    <scope>NUCLEOTIDE SEQUENCE [LARGE SCALE GENOMIC DNA]</scope>
    <source>
        <strain evidence="1 2">NPDC050100</strain>
    </source>
</reference>
<evidence type="ECO:0000313" key="2">
    <source>
        <dbReference type="Proteomes" id="UP001551675"/>
    </source>
</evidence>
<comment type="caution">
    <text evidence="1">The sequence shown here is derived from an EMBL/GenBank/DDBJ whole genome shotgun (WGS) entry which is preliminary data.</text>
</comment>
<name>A0ABV3G993_MICGL</name>
<gene>
    <name evidence="1" type="ORF">AB0I59_06210</name>
</gene>